<dbReference type="EMBL" id="BMAO01009806">
    <property type="protein sequence ID" value="GFR33420.1"/>
    <property type="molecule type" value="Genomic_DNA"/>
</dbReference>
<name>A0A8X6JFK7_TRICU</name>
<feature type="non-terminal residue" evidence="2">
    <location>
        <position position="1"/>
    </location>
</feature>
<dbReference type="AlphaFoldDB" id="A0A8X6JFK7"/>
<feature type="compositionally biased region" description="Pro residues" evidence="1">
    <location>
        <begin position="662"/>
        <end position="673"/>
    </location>
</feature>
<feature type="region of interest" description="Disordered" evidence="1">
    <location>
        <begin position="427"/>
        <end position="496"/>
    </location>
</feature>
<feature type="compositionally biased region" description="Polar residues" evidence="1">
    <location>
        <begin position="534"/>
        <end position="557"/>
    </location>
</feature>
<dbReference type="Proteomes" id="UP000887116">
    <property type="component" value="Unassembled WGS sequence"/>
</dbReference>
<feature type="compositionally biased region" description="Acidic residues" evidence="1">
    <location>
        <begin position="453"/>
        <end position="463"/>
    </location>
</feature>
<feature type="region of interest" description="Disordered" evidence="1">
    <location>
        <begin position="1"/>
        <end position="304"/>
    </location>
</feature>
<feature type="compositionally biased region" description="Basic residues" evidence="1">
    <location>
        <begin position="24"/>
        <end position="34"/>
    </location>
</feature>
<organism evidence="2 3">
    <name type="scientific">Trichonephila clavata</name>
    <name type="common">Joro spider</name>
    <name type="synonym">Nephila clavata</name>
    <dbReference type="NCBI Taxonomy" id="2740835"/>
    <lineage>
        <taxon>Eukaryota</taxon>
        <taxon>Metazoa</taxon>
        <taxon>Ecdysozoa</taxon>
        <taxon>Arthropoda</taxon>
        <taxon>Chelicerata</taxon>
        <taxon>Arachnida</taxon>
        <taxon>Araneae</taxon>
        <taxon>Araneomorphae</taxon>
        <taxon>Entelegynae</taxon>
        <taxon>Araneoidea</taxon>
        <taxon>Nephilidae</taxon>
        <taxon>Trichonephila</taxon>
    </lineage>
</organism>
<feature type="compositionally biased region" description="Basic residues" evidence="1">
    <location>
        <begin position="164"/>
        <end position="176"/>
    </location>
</feature>
<feature type="compositionally biased region" description="Low complexity" evidence="1">
    <location>
        <begin position="177"/>
        <end position="196"/>
    </location>
</feature>
<sequence>TEDEDDIKNKVKEEENDKSFTAKIPRRGGRKRSSRLNDLDFSDEDLDSGEEYKGSSSESEQTAPPSSHGSDGESAASGEWRIVRTKGKPKRKPRRKRRGSSDEEWEEGNESDTYRPATRRAAQKAISYREISSEDDEWNPNPKPKASKKRKKEFSSEDSEASYKKKKTKRKSRVRKWASSSSSEESERSMSFSKSSEGSEDEWKVKKSSEGTKLKININKKVLSSDENDDSRESTIKKRSNKIVSEAESEEEEEEEDDENQDEDDDEEEDEEEEGSSEEEEEDEEEEEEEEVVKKVSVKKPDTVSQKVELKPVSVSIVREQVSSVKEPVKLDVPKAVETASTMKKDNVPPVEPTKEKVAVVNVKDKVPLRTVKKEATKMVPCVIPYDKSPKSGHSTTPDEENEEAVKDKAESVSSAVKQLSFTKKVPTLSTSRSHNPAARPFASTIIQPFSNIDDENDSDDEVPLERIPPTAPASLPTKSLSFTRESEYTPAKELSGFSYTTPEEKCFPPTYSSLAPFQDYSSRPSPLKPSLVETYSNNSSPSKLTPLDSYSQTSSPKGFISLDSYSDSRKKKQHFYGTPEPEAVPRPVPEGYQGEIRFPPSPTPYSQRSPSHVSRDAGTPPRFHSQYPDTYAPPRSPEYYQNQQFYPGEERIPRPAYQPNYVPPEHGPPYVPNPYVATPVMQPNGGFMIDTLLRARNPENEEDELTGVTDIVSYITQE</sequence>
<reference evidence="2" key="1">
    <citation type="submission" date="2020-07" db="EMBL/GenBank/DDBJ databases">
        <title>Multicomponent nature underlies the extraordinary mechanical properties of spider dragline silk.</title>
        <authorList>
            <person name="Kono N."/>
            <person name="Nakamura H."/>
            <person name="Mori M."/>
            <person name="Yoshida Y."/>
            <person name="Ohtoshi R."/>
            <person name="Malay A.D."/>
            <person name="Moran D.A.P."/>
            <person name="Tomita M."/>
            <person name="Numata K."/>
            <person name="Arakawa K."/>
        </authorList>
    </citation>
    <scope>NUCLEOTIDE SEQUENCE</scope>
</reference>
<evidence type="ECO:0000313" key="3">
    <source>
        <dbReference type="Proteomes" id="UP000887116"/>
    </source>
</evidence>
<feature type="compositionally biased region" description="Acidic residues" evidence="1">
    <location>
        <begin position="247"/>
        <end position="291"/>
    </location>
</feature>
<feature type="compositionally biased region" description="Basic and acidic residues" evidence="1">
    <location>
        <begin position="201"/>
        <end position="213"/>
    </location>
</feature>
<dbReference type="OrthoDB" id="6437662at2759"/>
<evidence type="ECO:0000256" key="1">
    <source>
        <dbReference type="SAM" id="MobiDB-lite"/>
    </source>
</evidence>
<comment type="caution">
    <text evidence="2">The sequence shown here is derived from an EMBL/GenBank/DDBJ whole genome shotgun (WGS) entry which is preliminary data.</text>
</comment>
<gene>
    <name evidence="2" type="primary">NCL1_42915</name>
    <name evidence="2" type="ORF">TNCT_163571</name>
</gene>
<protein>
    <submittedName>
        <fullName evidence="2">PHD-type domain-containing protein</fullName>
    </submittedName>
</protein>
<proteinExistence type="predicted"/>
<evidence type="ECO:0000313" key="2">
    <source>
        <dbReference type="EMBL" id="GFR33420.1"/>
    </source>
</evidence>
<feature type="region of interest" description="Disordered" evidence="1">
    <location>
        <begin position="518"/>
        <end position="674"/>
    </location>
</feature>
<feature type="compositionally biased region" description="Basic and acidic residues" evidence="1">
    <location>
        <begin position="7"/>
        <end position="20"/>
    </location>
</feature>
<keyword evidence="3" id="KW-1185">Reference proteome</keyword>
<feature type="region of interest" description="Disordered" evidence="1">
    <location>
        <begin position="384"/>
        <end position="413"/>
    </location>
</feature>
<feature type="compositionally biased region" description="Basic residues" evidence="1">
    <location>
        <begin position="83"/>
        <end position="98"/>
    </location>
</feature>
<accession>A0A8X6JFK7</accession>
<feature type="compositionally biased region" description="Acidic residues" evidence="1">
    <location>
        <begin position="40"/>
        <end position="49"/>
    </location>
</feature>